<evidence type="ECO:0000313" key="2">
    <source>
        <dbReference type="Proteomes" id="UP000252081"/>
    </source>
</evidence>
<protein>
    <submittedName>
        <fullName evidence="1">Uncharacterized protein</fullName>
    </submittedName>
</protein>
<comment type="caution">
    <text evidence="1">The sequence shown here is derived from an EMBL/GenBank/DDBJ whole genome shotgun (WGS) entry which is preliminary data.</text>
</comment>
<accession>A0A366KP19</accession>
<name>A0A366KP19_9SPHI</name>
<organism evidence="1 2">
    <name type="scientific">Pedobacter miscanthi</name>
    <dbReference type="NCBI Taxonomy" id="2259170"/>
    <lineage>
        <taxon>Bacteria</taxon>
        <taxon>Pseudomonadati</taxon>
        <taxon>Bacteroidota</taxon>
        <taxon>Sphingobacteriia</taxon>
        <taxon>Sphingobacteriales</taxon>
        <taxon>Sphingobacteriaceae</taxon>
        <taxon>Pedobacter</taxon>
    </lineage>
</organism>
<dbReference type="RefSeq" id="WP_113951846.1">
    <property type="nucleotide sequence ID" value="NZ_QNQU01000035.1"/>
</dbReference>
<dbReference type="Proteomes" id="UP000252081">
    <property type="component" value="Unassembled WGS sequence"/>
</dbReference>
<evidence type="ECO:0000313" key="1">
    <source>
        <dbReference type="EMBL" id="RBQ02532.1"/>
    </source>
</evidence>
<keyword evidence="2" id="KW-1185">Reference proteome</keyword>
<dbReference type="OrthoDB" id="755651at2"/>
<reference evidence="1 2" key="1">
    <citation type="submission" date="2018-07" db="EMBL/GenBank/DDBJ databases">
        <title>A draft genome of a endophytic bacteria, a new species of Pedobacter.</title>
        <authorList>
            <person name="Zhang Z.D."/>
            <person name="Chen Z.J."/>
        </authorList>
    </citation>
    <scope>NUCLEOTIDE SEQUENCE [LARGE SCALE GENOMIC DNA]</scope>
    <source>
        <strain evidence="1 2">RS10</strain>
    </source>
</reference>
<dbReference type="AlphaFoldDB" id="A0A366KP19"/>
<dbReference type="PROSITE" id="PS51257">
    <property type="entry name" value="PROKAR_LIPOPROTEIN"/>
    <property type="match status" value="1"/>
</dbReference>
<dbReference type="EMBL" id="QNQU01000035">
    <property type="protein sequence ID" value="RBQ02532.1"/>
    <property type="molecule type" value="Genomic_DNA"/>
</dbReference>
<proteinExistence type="predicted"/>
<sequence>MDTLRKTRWLLVMLTLAACKKPTENIKIVIDTDVIKYTALINVTDGQNGSPAPAATTIAITGTAANDIFELSGKKDIKLSSGIVTIGLRPTVAPTTNQPITVTAEINAPGYNRETRQVTFRAETKQQVINIQLTKTGSTAPPVVTPPPPVFNNVSLTFTGRCPNRTDLEIRPSVYVYFKKSDSNAAFQYLGYMDKGNISTNLLEQGGTYDFQIVYGAETYKVSQKIDQTSYNLTLDMPAACNF</sequence>
<gene>
    <name evidence="1" type="ORF">DRW42_26310</name>
</gene>